<evidence type="ECO:0000313" key="2">
    <source>
        <dbReference type="EMBL" id="OHA44385.1"/>
    </source>
</evidence>
<gene>
    <name evidence="2" type="ORF">A3G03_00720</name>
</gene>
<feature type="transmembrane region" description="Helical" evidence="1">
    <location>
        <begin position="6"/>
        <end position="35"/>
    </location>
</feature>
<name>A0A1G2P7P8_9BACT</name>
<feature type="transmembrane region" description="Helical" evidence="1">
    <location>
        <begin position="159"/>
        <end position="184"/>
    </location>
</feature>
<proteinExistence type="predicted"/>
<organism evidence="2 3">
    <name type="scientific">Candidatus Taylorbacteria bacterium RIFCSPLOWO2_12_FULL_44_15c</name>
    <dbReference type="NCBI Taxonomy" id="1802333"/>
    <lineage>
        <taxon>Bacteria</taxon>
        <taxon>Candidatus Tayloriibacteriota</taxon>
    </lineage>
</organism>
<accession>A0A1G2P7P8</accession>
<dbReference type="Proteomes" id="UP000176355">
    <property type="component" value="Unassembled WGS sequence"/>
</dbReference>
<feature type="transmembrane region" description="Helical" evidence="1">
    <location>
        <begin position="76"/>
        <end position="98"/>
    </location>
</feature>
<dbReference type="AlphaFoldDB" id="A0A1G2P7P8"/>
<keyword evidence="1" id="KW-0472">Membrane</keyword>
<evidence type="ECO:0000256" key="1">
    <source>
        <dbReference type="SAM" id="Phobius"/>
    </source>
</evidence>
<dbReference type="STRING" id="1802333.A3G03_00720"/>
<dbReference type="InterPro" id="IPR051790">
    <property type="entry name" value="Cytochrome_c-biogenesis_DsbD"/>
</dbReference>
<feature type="transmembrane region" description="Helical" evidence="1">
    <location>
        <begin position="204"/>
        <end position="222"/>
    </location>
</feature>
<dbReference type="EMBL" id="MHSL01000004">
    <property type="protein sequence ID" value="OHA44385.1"/>
    <property type="molecule type" value="Genomic_DNA"/>
</dbReference>
<dbReference type="PANTHER" id="PTHR31272">
    <property type="entry name" value="CYTOCHROME C-TYPE BIOGENESIS PROTEIN HI_1454-RELATED"/>
    <property type="match status" value="1"/>
</dbReference>
<keyword evidence="1" id="KW-1133">Transmembrane helix</keyword>
<evidence type="ECO:0000313" key="3">
    <source>
        <dbReference type="Proteomes" id="UP000176355"/>
    </source>
</evidence>
<reference evidence="2 3" key="1">
    <citation type="journal article" date="2016" name="Nat. Commun.">
        <title>Thousands of microbial genomes shed light on interconnected biogeochemical processes in an aquifer system.</title>
        <authorList>
            <person name="Anantharaman K."/>
            <person name="Brown C.T."/>
            <person name="Hug L.A."/>
            <person name="Sharon I."/>
            <person name="Castelle C.J."/>
            <person name="Probst A.J."/>
            <person name="Thomas B.C."/>
            <person name="Singh A."/>
            <person name="Wilkins M.J."/>
            <person name="Karaoz U."/>
            <person name="Brodie E.L."/>
            <person name="Williams K.H."/>
            <person name="Hubbard S.S."/>
            <person name="Banfield J.F."/>
        </authorList>
    </citation>
    <scope>NUCLEOTIDE SEQUENCE [LARGE SCALE GENOMIC DNA]</scope>
</reference>
<protein>
    <submittedName>
        <fullName evidence="2">Uncharacterized protein</fullName>
    </submittedName>
</protein>
<dbReference type="PANTHER" id="PTHR31272:SF9">
    <property type="entry name" value="BLL1027 PROTEIN"/>
    <property type="match status" value="1"/>
</dbReference>
<sequence>MDNLIFVLIGAAAIDSVNPCAFSVLLITIGFLLSLGFSRGKVLTIGGTYVLGVFLAYISIGLGILQTLTAFGAPHIMAKIGALILIVFGLLNIAGEIFPNFPIKLKIPASAKPKIAQLMAKASAPTAFILGALVAMYEFPCTGGPYFLVLGLLHDGKTFWQGFGYLIIYNIIFVAPLIIILALVSNRTLHAKVEEWKKTKRAGVKIWGAVALIILGFIILITQ</sequence>
<keyword evidence="1" id="KW-0812">Transmembrane</keyword>
<comment type="caution">
    <text evidence="2">The sequence shown here is derived from an EMBL/GenBank/DDBJ whole genome shotgun (WGS) entry which is preliminary data.</text>
</comment>
<feature type="transmembrane region" description="Helical" evidence="1">
    <location>
        <begin position="42"/>
        <end position="64"/>
    </location>
</feature>
<feature type="transmembrane region" description="Helical" evidence="1">
    <location>
        <begin position="118"/>
        <end position="139"/>
    </location>
</feature>